<accession>A0ABR3T2Y9</accession>
<evidence type="ECO:0000256" key="1">
    <source>
        <dbReference type="SAM" id="SignalP"/>
    </source>
</evidence>
<proteinExistence type="predicted"/>
<keyword evidence="4" id="KW-1185">Reference proteome</keyword>
<name>A0ABR3T2Y9_9PEZI</name>
<evidence type="ECO:0000259" key="2">
    <source>
        <dbReference type="Pfam" id="PF08386"/>
    </source>
</evidence>
<dbReference type="SUPFAM" id="SSF53474">
    <property type="entry name" value="alpha/beta-Hydrolases"/>
    <property type="match status" value="2"/>
</dbReference>
<organism evidence="3 4">
    <name type="scientific">Diplodia intermedia</name>
    <dbReference type="NCBI Taxonomy" id="856260"/>
    <lineage>
        <taxon>Eukaryota</taxon>
        <taxon>Fungi</taxon>
        <taxon>Dikarya</taxon>
        <taxon>Ascomycota</taxon>
        <taxon>Pezizomycotina</taxon>
        <taxon>Dothideomycetes</taxon>
        <taxon>Dothideomycetes incertae sedis</taxon>
        <taxon>Botryosphaeriales</taxon>
        <taxon>Botryosphaeriaceae</taxon>
        <taxon>Diplodia</taxon>
    </lineage>
</organism>
<evidence type="ECO:0000313" key="4">
    <source>
        <dbReference type="Proteomes" id="UP001521184"/>
    </source>
</evidence>
<dbReference type="InterPro" id="IPR013595">
    <property type="entry name" value="Pept_S33_TAP-like_C"/>
</dbReference>
<dbReference type="Proteomes" id="UP001521184">
    <property type="component" value="Unassembled WGS sequence"/>
</dbReference>
<evidence type="ECO:0000313" key="3">
    <source>
        <dbReference type="EMBL" id="KAL1633919.1"/>
    </source>
</evidence>
<dbReference type="InterPro" id="IPR029058">
    <property type="entry name" value="AB_hydrolase_fold"/>
</dbReference>
<dbReference type="Pfam" id="PF08386">
    <property type="entry name" value="Abhydrolase_4"/>
    <property type="match status" value="1"/>
</dbReference>
<gene>
    <name evidence="3" type="ORF">SLS58_010863</name>
</gene>
<feature type="domain" description="Peptidase S33 tripeptidyl aminopeptidase-like C-terminal" evidence="2">
    <location>
        <begin position="388"/>
        <end position="442"/>
    </location>
</feature>
<comment type="caution">
    <text evidence="3">The sequence shown here is derived from an EMBL/GenBank/DDBJ whole genome shotgun (WGS) entry which is preliminary data.</text>
</comment>
<feature type="signal peptide" evidence="1">
    <location>
        <begin position="1"/>
        <end position="26"/>
    </location>
</feature>
<dbReference type="EMBL" id="JAKEKT020000141">
    <property type="protein sequence ID" value="KAL1633919.1"/>
    <property type="molecule type" value="Genomic_DNA"/>
</dbReference>
<feature type="chain" id="PRO_5046067330" description="Peptidase S33 tripeptidyl aminopeptidase-like C-terminal domain-containing protein" evidence="1">
    <location>
        <begin position="27"/>
        <end position="444"/>
    </location>
</feature>
<keyword evidence="1" id="KW-0732">Signal</keyword>
<reference evidence="3 4" key="1">
    <citation type="journal article" date="2023" name="Plant Dis.">
        <title>First Report of Diplodia intermedia Causing Canker and Dieback Diseases on Apple Trees in Canada.</title>
        <authorList>
            <person name="Ellouze W."/>
            <person name="Ilyukhin E."/>
            <person name="Sulman M."/>
            <person name="Ali S."/>
        </authorList>
    </citation>
    <scope>NUCLEOTIDE SEQUENCE [LARGE SCALE GENOMIC DNA]</scope>
    <source>
        <strain evidence="3 4">M45-28</strain>
    </source>
</reference>
<sequence>MSLGLTSLRLLLLQAAFAYTSVRAQAQNGTRDIQWGPCEINGSPPFECGNVSVPLDYTSPDSTELGIELIKYTASKQPSKGSILINFGGPGASGQQLMVTLGPVMQAVTGGYYDLISFDPSAAERINATFQNSRASGNASDTTLGRLWASGENLATACYDNGKDIGGLLGFSFAARDYLRIAEMLNEDGLLRYYGLSGGTVLGATIAAMFPDRIERMVLDGVWNIHEYYRSHGAIEGFTSTDATFSALLAACIAAGPASCALAAHDPNATAASLETATYALIQRVKYSPIPHADTLLDYTTVRNAIFLGQTTLSLWPAVAAFLDALLFPSPHSPAQLDAALAVLQTAEDPVFTENRFGIQCGDKRVRAERLEDVVPDVEAVSALSRLAGDRIAFDIAACARWKMDAREVYEGGFGDVATRHPVLVIGNTLDPVTPLVSARNASM</sequence>
<protein>
    <recommendedName>
        <fullName evidence="2">Peptidase S33 tripeptidyl aminopeptidase-like C-terminal domain-containing protein</fullName>
    </recommendedName>
</protein>
<dbReference type="Gene3D" id="3.40.50.1820">
    <property type="entry name" value="alpha/beta hydrolase"/>
    <property type="match status" value="1"/>
</dbReference>